<dbReference type="STRING" id="1514904.SU32_08025"/>
<evidence type="ECO:0000313" key="3">
    <source>
        <dbReference type="Proteomes" id="UP000038011"/>
    </source>
</evidence>
<proteinExistence type="predicted"/>
<sequence>MAQTNTVQNQPSMDDILASIRRIIDDGNKKTEAVNAAKESVANDDAASDPSQENEQISMVTAADILGAEVLDQVEKSTADEFSDIGVPELDSFLETLDTKYETADSNVVSLETAKETVSIMEPAKVEAPKAEPSQKKYEQRFTSDDRTAFEKVGSALAARTSDPEVAGAHVRPAAPSHIPQAKRNLVSEQVQTSIGNSFESLSEALAKEAGRDLPEMTEDLLKPMLSEWLDNNLPAMVERLVRAEIERIARGE</sequence>
<organism evidence="2 3">
    <name type="scientific">Ahrensia marina</name>
    <dbReference type="NCBI Taxonomy" id="1514904"/>
    <lineage>
        <taxon>Bacteria</taxon>
        <taxon>Pseudomonadati</taxon>
        <taxon>Pseudomonadota</taxon>
        <taxon>Alphaproteobacteria</taxon>
        <taxon>Hyphomicrobiales</taxon>
        <taxon>Ahrensiaceae</taxon>
        <taxon>Ahrensia</taxon>
    </lineage>
</organism>
<protein>
    <recommendedName>
        <fullName evidence="4">DUF2497 domain-containing protein</fullName>
    </recommendedName>
</protein>
<keyword evidence="3" id="KW-1185">Reference proteome</keyword>
<dbReference type="PATRIC" id="fig|1514904.3.peg.423"/>
<feature type="region of interest" description="Disordered" evidence="1">
    <location>
        <begin position="155"/>
        <end position="183"/>
    </location>
</feature>
<evidence type="ECO:0008006" key="4">
    <source>
        <dbReference type="Google" id="ProtNLM"/>
    </source>
</evidence>
<dbReference type="Proteomes" id="UP000038011">
    <property type="component" value="Unassembled WGS sequence"/>
</dbReference>
<dbReference type="InterPro" id="IPR019632">
    <property type="entry name" value="DUF2497"/>
</dbReference>
<evidence type="ECO:0000256" key="1">
    <source>
        <dbReference type="SAM" id="MobiDB-lite"/>
    </source>
</evidence>
<evidence type="ECO:0000313" key="2">
    <source>
        <dbReference type="EMBL" id="KPB01518.1"/>
    </source>
</evidence>
<reference evidence="2 3" key="1">
    <citation type="submission" date="2015-01" db="EMBL/GenBank/DDBJ databases">
        <title>Ahrensia donghaiensis sp. nov., a novel dimethylsulphoniopropionate-cleavage bacterium isolated from seawater and emended descriptions of the genus Ahrensia and Ahrensia kielensis.</title>
        <authorList>
            <person name="Liu J."/>
        </authorList>
    </citation>
    <scope>NUCLEOTIDE SEQUENCE [LARGE SCALE GENOMIC DNA]</scope>
    <source>
        <strain evidence="2 3">LZD062</strain>
    </source>
</reference>
<gene>
    <name evidence="2" type="ORF">SU32_08025</name>
</gene>
<dbReference type="AlphaFoldDB" id="A0A0N0VLK9"/>
<name>A0A0N0VLK9_9HYPH</name>
<accession>A0A0N0VLK9</accession>
<dbReference type="EMBL" id="JXMU01000010">
    <property type="protein sequence ID" value="KPB01518.1"/>
    <property type="molecule type" value="Genomic_DNA"/>
</dbReference>
<comment type="caution">
    <text evidence="2">The sequence shown here is derived from an EMBL/GenBank/DDBJ whole genome shotgun (WGS) entry which is preliminary data.</text>
</comment>
<dbReference type="Pfam" id="PF10691">
    <property type="entry name" value="DUF2497"/>
    <property type="match status" value="1"/>
</dbReference>